<evidence type="ECO:0000256" key="1">
    <source>
        <dbReference type="ARBA" id="ARBA00022741"/>
    </source>
</evidence>
<keyword evidence="2" id="KW-0067">ATP-binding</keyword>
<dbReference type="PANTHER" id="PTHR39206:SF1">
    <property type="entry name" value="SLL8004 PROTEIN"/>
    <property type="match status" value="1"/>
</dbReference>
<dbReference type="RefSeq" id="WP_018968179.1">
    <property type="nucleotide sequence ID" value="NZ_KB899222.1"/>
</dbReference>
<dbReference type="eggNOG" id="COG4185">
    <property type="taxonomic scope" value="Bacteria"/>
</dbReference>
<proteinExistence type="predicted"/>
<dbReference type="SUPFAM" id="SSF52540">
    <property type="entry name" value="P-loop containing nucleoside triphosphate hydrolases"/>
    <property type="match status" value="1"/>
</dbReference>
<evidence type="ECO:0000313" key="4">
    <source>
        <dbReference type="EMBL" id="KDR52492.1"/>
    </source>
</evidence>
<dbReference type="HOGENOM" id="CLU_094497_2_1_10"/>
<dbReference type="EMBL" id="JNGW01000062">
    <property type="protein sequence ID" value="KDR52492.1"/>
    <property type="molecule type" value="Genomic_DNA"/>
</dbReference>
<dbReference type="InterPro" id="IPR010488">
    <property type="entry name" value="Zeta_toxin_domain"/>
</dbReference>
<keyword evidence="5" id="KW-1185">Reference proteome</keyword>
<evidence type="ECO:0000256" key="2">
    <source>
        <dbReference type="ARBA" id="ARBA00022840"/>
    </source>
</evidence>
<name>A0A069QIH2_HOYLO</name>
<evidence type="ECO:0000313" key="5">
    <source>
        <dbReference type="Proteomes" id="UP000027442"/>
    </source>
</evidence>
<organism evidence="4 5">
    <name type="scientific">Hoylesella loescheii DSM 19665 = JCM 12249 = ATCC 15930</name>
    <dbReference type="NCBI Taxonomy" id="1122985"/>
    <lineage>
        <taxon>Bacteria</taxon>
        <taxon>Pseudomonadati</taxon>
        <taxon>Bacteroidota</taxon>
        <taxon>Bacteroidia</taxon>
        <taxon>Bacteroidales</taxon>
        <taxon>Prevotellaceae</taxon>
        <taxon>Hoylesella</taxon>
    </lineage>
</organism>
<accession>A0A069QIH2</accession>
<dbReference type="Proteomes" id="UP000027442">
    <property type="component" value="Unassembled WGS sequence"/>
</dbReference>
<dbReference type="Pfam" id="PF06414">
    <property type="entry name" value="Zeta_toxin"/>
    <property type="match status" value="1"/>
</dbReference>
<dbReference type="AlphaFoldDB" id="A0A069QIH2"/>
<gene>
    <name evidence="4" type="ORF">HMPREF1991_01445</name>
</gene>
<sequence>MSKHLYIISGCNGAGKTTASYTVLPEILKVKEFVNADEIARGLSPFNPEGMAIEAGRLMLLRIDELLLKGWDFAIETTLATRSYSRLVQRAQAMGYTVHLMFFWLNSIDLAEERVAKRVSRGGHNIAKDVIKRRYHLGLHNLFEVFIPIVDEWIIVDNSITPREILAESGPNKVEIIHNKVKFEKLKDYGKRETI</sequence>
<reference evidence="4 5" key="1">
    <citation type="submission" date="2013-08" db="EMBL/GenBank/DDBJ databases">
        <authorList>
            <person name="Weinstock G."/>
            <person name="Sodergren E."/>
            <person name="Wylie T."/>
            <person name="Fulton L."/>
            <person name="Fulton R."/>
            <person name="Fronick C."/>
            <person name="O'Laughlin M."/>
            <person name="Godfrey J."/>
            <person name="Miner T."/>
            <person name="Herter B."/>
            <person name="Appelbaum E."/>
            <person name="Cordes M."/>
            <person name="Lek S."/>
            <person name="Wollam A."/>
            <person name="Pepin K.H."/>
            <person name="Palsikar V.B."/>
            <person name="Mitreva M."/>
            <person name="Wilson R.K."/>
        </authorList>
    </citation>
    <scope>NUCLEOTIDE SEQUENCE [LARGE SCALE GENOMIC DNA]</scope>
    <source>
        <strain evidence="4 5">ATCC 15930</strain>
    </source>
</reference>
<evidence type="ECO:0000259" key="3">
    <source>
        <dbReference type="Pfam" id="PF06414"/>
    </source>
</evidence>
<feature type="domain" description="Zeta toxin" evidence="3">
    <location>
        <begin position="3"/>
        <end position="135"/>
    </location>
</feature>
<dbReference type="GO" id="GO:0005524">
    <property type="term" value="F:ATP binding"/>
    <property type="evidence" value="ECO:0007669"/>
    <property type="project" value="UniProtKB-KW"/>
</dbReference>
<dbReference type="PANTHER" id="PTHR39206">
    <property type="entry name" value="SLL8004 PROTEIN"/>
    <property type="match status" value="1"/>
</dbReference>
<dbReference type="Gene3D" id="3.40.50.300">
    <property type="entry name" value="P-loop containing nucleotide triphosphate hydrolases"/>
    <property type="match status" value="1"/>
</dbReference>
<dbReference type="PATRIC" id="fig|1122985.7.peg.1500"/>
<protein>
    <recommendedName>
        <fullName evidence="3">Zeta toxin domain-containing protein</fullName>
    </recommendedName>
</protein>
<dbReference type="InterPro" id="IPR027417">
    <property type="entry name" value="P-loop_NTPase"/>
</dbReference>
<comment type="caution">
    <text evidence="4">The sequence shown here is derived from an EMBL/GenBank/DDBJ whole genome shotgun (WGS) entry which is preliminary data.</text>
</comment>
<dbReference type="GO" id="GO:0016301">
    <property type="term" value="F:kinase activity"/>
    <property type="evidence" value="ECO:0007669"/>
    <property type="project" value="InterPro"/>
</dbReference>
<keyword evidence="1" id="KW-0547">Nucleotide-binding</keyword>